<dbReference type="RefSeq" id="WP_284390403.1">
    <property type="nucleotide sequence ID" value="NZ_BSNK01000002.1"/>
</dbReference>
<feature type="domain" description="Hcy-binding" evidence="8">
    <location>
        <begin position="3"/>
        <end position="293"/>
    </location>
</feature>
<dbReference type="PANTHER" id="PTHR45833">
    <property type="entry name" value="METHIONINE SYNTHASE"/>
    <property type="match status" value="1"/>
</dbReference>
<protein>
    <submittedName>
        <fullName evidence="9">Methionine synthase</fullName>
    </submittedName>
</protein>
<feature type="binding site" evidence="7">
    <location>
        <position position="278"/>
    </location>
    <ligand>
        <name>Zn(2+)</name>
        <dbReference type="ChEBI" id="CHEBI:29105"/>
    </ligand>
</feature>
<dbReference type="PROSITE" id="PS50970">
    <property type="entry name" value="HCY"/>
    <property type="match status" value="1"/>
</dbReference>
<dbReference type="SUPFAM" id="SSF82282">
    <property type="entry name" value="Homocysteine S-methyltransferase"/>
    <property type="match status" value="1"/>
</dbReference>
<keyword evidence="10" id="KW-1185">Reference proteome</keyword>
<dbReference type="InterPro" id="IPR036589">
    <property type="entry name" value="HCY_dom_sf"/>
</dbReference>
<evidence type="ECO:0000259" key="8">
    <source>
        <dbReference type="PROSITE" id="PS50970"/>
    </source>
</evidence>
<keyword evidence="4" id="KW-0949">S-adenosyl-L-methionine</keyword>
<evidence type="ECO:0000256" key="2">
    <source>
        <dbReference type="ARBA" id="ARBA00022603"/>
    </source>
</evidence>
<evidence type="ECO:0000313" key="10">
    <source>
        <dbReference type="Proteomes" id="UP001161391"/>
    </source>
</evidence>
<name>A0ABQ5V9J1_9PROT</name>
<dbReference type="InterPro" id="IPR003726">
    <property type="entry name" value="HCY_dom"/>
</dbReference>
<evidence type="ECO:0000256" key="7">
    <source>
        <dbReference type="PROSITE-ProRule" id="PRU00333"/>
    </source>
</evidence>
<dbReference type="NCBIfam" id="NF005718">
    <property type="entry name" value="PRK07534.1"/>
    <property type="match status" value="1"/>
</dbReference>
<keyword evidence="5 7" id="KW-0479">Metal-binding</keyword>
<evidence type="ECO:0000256" key="3">
    <source>
        <dbReference type="ARBA" id="ARBA00022679"/>
    </source>
</evidence>
<comment type="caution">
    <text evidence="9">The sequence shown here is derived from an EMBL/GenBank/DDBJ whole genome shotgun (WGS) entry which is preliminary data.</text>
</comment>
<dbReference type="PANTHER" id="PTHR45833:SF1">
    <property type="entry name" value="METHIONINE SYNTHASE"/>
    <property type="match status" value="1"/>
</dbReference>
<dbReference type="InterPro" id="IPR050554">
    <property type="entry name" value="Met_Synthase/Corrinoid"/>
</dbReference>
<feature type="binding site" evidence="7">
    <location>
        <position position="279"/>
    </location>
    <ligand>
        <name>Zn(2+)</name>
        <dbReference type="ChEBI" id="CHEBI:29105"/>
    </ligand>
</feature>
<proteinExistence type="inferred from homology"/>
<evidence type="ECO:0000256" key="1">
    <source>
        <dbReference type="ARBA" id="ARBA00010398"/>
    </source>
</evidence>
<keyword evidence="6" id="KW-0170">Cobalt</keyword>
<keyword evidence="7" id="KW-0862">Zinc</keyword>
<feature type="binding site" evidence="7">
    <location>
        <position position="212"/>
    </location>
    <ligand>
        <name>Zn(2+)</name>
        <dbReference type="ChEBI" id="CHEBI:29105"/>
    </ligand>
</feature>
<dbReference type="Proteomes" id="UP001161391">
    <property type="component" value="Unassembled WGS sequence"/>
</dbReference>
<evidence type="ECO:0000256" key="4">
    <source>
        <dbReference type="ARBA" id="ARBA00022691"/>
    </source>
</evidence>
<evidence type="ECO:0000313" key="9">
    <source>
        <dbReference type="EMBL" id="GLQ24211.1"/>
    </source>
</evidence>
<gene>
    <name evidence="9" type="ORF">GCM10007853_20850</name>
</gene>
<reference evidence="9" key="1">
    <citation type="journal article" date="2014" name="Int. J. Syst. Evol. Microbiol.">
        <title>Complete genome of a new Firmicutes species belonging to the dominant human colonic microbiota ('Ruminococcus bicirculans') reveals two chromosomes and a selective capacity to utilize plant glucans.</title>
        <authorList>
            <consortium name="NISC Comparative Sequencing Program"/>
            <person name="Wegmann U."/>
            <person name="Louis P."/>
            <person name="Goesmann A."/>
            <person name="Henrissat B."/>
            <person name="Duncan S.H."/>
            <person name="Flint H.J."/>
        </authorList>
    </citation>
    <scope>NUCLEOTIDE SEQUENCE</scope>
    <source>
        <strain evidence="9">NBRC 108219</strain>
    </source>
</reference>
<dbReference type="Pfam" id="PF02574">
    <property type="entry name" value="S-methyl_trans"/>
    <property type="match status" value="1"/>
</dbReference>
<sequence length="338" mass="35330">MRISLYDLLTQKPLLLADGATGTNFMNMGLEPGFPPDIWNLTEPSKPQTLHQQFVDAGSDIILTNTFGANAPRLKLHKAQDDTYAINKAGAELAGQVAEAADRPVVVAGSVGPTGELFQPMGEMTMESAVAAFKTQIEGLRDGGADVVWIETMSASEEIQAAAQAAIDCGMPYVFTASFDTAGKTMMGIAPGDIHGITKDLPEQPLALGSNCGVGASDLLLSTLAMTAADPNAVVVGKANCGIPTVLGKETIYSGTPELMYDYAQLAADAGVRIIGGCCGNAPEHVAAMRQSIDDYIARNEAGPRPTRESLEATLGALVNPPLEAGAVGRRGASRRRR</sequence>
<evidence type="ECO:0000256" key="5">
    <source>
        <dbReference type="ARBA" id="ARBA00022723"/>
    </source>
</evidence>
<keyword evidence="2 7" id="KW-0489">Methyltransferase</keyword>
<evidence type="ECO:0000256" key="6">
    <source>
        <dbReference type="ARBA" id="ARBA00023285"/>
    </source>
</evidence>
<dbReference type="EMBL" id="BSNK01000002">
    <property type="protein sequence ID" value="GLQ24211.1"/>
    <property type="molecule type" value="Genomic_DNA"/>
</dbReference>
<accession>A0ABQ5V9J1</accession>
<dbReference type="Gene3D" id="3.20.20.330">
    <property type="entry name" value="Homocysteine-binding-like domain"/>
    <property type="match status" value="1"/>
</dbReference>
<keyword evidence="3 7" id="KW-0808">Transferase</keyword>
<comment type="cofactor">
    <cofactor evidence="7">
        <name>Zn(2+)</name>
        <dbReference type="ChEBI" id="CHEBI:29105"/>
    </cofactor>
</comment>
<reference evidence="9" key="2">
    <citation type="submission" date="2023-01" db="EMBL/GenBank/DDBJ databases">
        <title>Draft genome sequence of Algimonas ampicilliniresistens strain NBRC 108219.</title>
        <authorList>
            <person name="Sun Q."/>
            <person name="Mori K."/>
        </authorList>
    </citation>
    <scope>NUCLEOTIDE SEQUENCE</scope>
    <source>
        <strain evidence="9">NBRC 108219</strain>
    </source>
</reference>
<organism evidence="9 10">
    <name type="scientific">Algimonas ampicilliniresistens</name>
    <dbReference type="NCBI Taxonomy" id="1298735"/>
    <lineage>
        <taxon>Bacteria</taxon>
        <taxon>Pseudomonadati</taxon>
        <taxon>Pseudomonadota</taxon>
        <taxon>Alphaproteobacteria</taxon>
        <taxon>Maricaulales</taxon>
        <taxon>Robiginitomaculaceae</taxon>
        <taxon>Algimonas</taxon>
    </lineage>
</organism>
<comment type="similarity">
    <text evidence="1">Belongs to the vitamin-B12 dependent methionine synthase family.</text>
</comment>